<feature type="transmembrane region" description="Helical" evidence="1">
    <location>
        <begin position="132"/>
        <end position="157"/>
    </location>
</feature>
<keyword evidence="1" id="KW-1133">Transmembrane helix</keyword>
<feature type="transmembrane region" description="Helical" evidence="1">
    <location>
        <begin position="164"/>
        <end position="185"/>
    </location>
</feature>
<reference evidence="3" key="1">
    <citation type="submission" date="2016-11" db="EMBL/GenBank/DDBJ databases">
        <authorList>
            <person name="Varghese N."/>
            <person name="Submissions S."/>
        </authorList>
    </citation>
    <scope>NUCLEOTIDE SEQUENCE [LARGE SCALE GENOMIC DNA]</scope>
    <source>
        <strain evidence="3">GAS401</strain>
    </source>
</reference>
<evidence type="ECO:0008006" key="4">
    <source>
        <dbReference type="Google" id="ProtNLM"/>
    </source>
</evidence>
<organism evidence="2 3">
    <name type="scientific">Bradyrhizobium erythrophlei</name>
    <dbReference type="NCBI Taxonomy" id="1437360"/>
    <lineage>
        <taxon>Bacteria</taxon>
        <taxon>Pseudomonadati</taxon>
        <taxon>Pseudomonadota</taxon>
        <taxon>Alphaproteobacteria</taxon>
        <taxon>Hyphomicrobiales</taxon>
        <taxon>Nitrobacteraceae</taxon>
        <taxon>Bradyrhizobium</taxon>
    </lineage>
</organism>
<dbReference type="RefSeq" id="WP_072821135.1">
    <property type="nucleotide sequence ID" value="NZ_LT670849.1"/>
</dbReference>
<dbReference type="EMBL" id="LT670849">
    <property type="protein sequence ID" value="SHN80795.1"/>
    <property type="molecule type" value="Genomic_DNA"/>
</dbReference>
<dbReference type="InterPro" id="IPR029058">
    <property type="entry name" value="AB_hydrolase_fold"/>
</dbReference>
<feature type="transmembrane region" description="Helical" evidence="1">
    <location>
        <begin position="106"/>
        <end position="126"/>
    </location>
</feature>
<dbReference type="OrthoDB" id="7257484at2"/>
<keyword evidence="3" id="KW-1185">Reference proteome</keyword>
<accession>A0A1M7UCX1</accession>
<keyword evidence="1" id="KW-0812">Transmembrane</keyword>
<sequence>MTTPQIIANKTQPGTPVAKRLVFHIGGYDPITPYSSAQRRFVREIARFQGTWSVKATVDGLRDTADQIRWKVTTTGPDWLVETDYHLVRWHDVIEAFGRQSIGSRIALGILAFLDFVLAGTLWRYLLTNWRYAGFFLYPFVMFALLIAIAFLIGVFAFKITGSIPIATGGGLFGFAALFAGPWRWLHLGNLFDDWIFSREYVRCGNSEIEQRLDRLATELVAAASNSTADEILVIGHSLGAVLAVDLLDRALKLDPALGRNRIPVTFLSVGSSILKIGLHPKAMRFRAAMERVATSRAIFWGDYQALVDPLNFYKSRPMAEMGLSKENEATVRIVRLSLMLDRDMYRRIRLNFFRLHCQFVSGNDRRTSYDYFMLTCGPISAKSQTLASDGAVSMIADDGALITSSPPSGSELLGECGHSSLIQ</sequence>
<evidence type="ECO:0000313" key="2">
    <source>
        <dbReference type="EMBL" id="SHN80795.1"/>
    </source>
</evidence>
<dbReference type="AlphaFoldDB" id="A0A1M7UCX1"/>
<protein>
    <recommendedName>
        <fullName evidence="4">Lipase (Class 3)</fullName>
    </recommendedName>
</protein>
<evidence type="ECO:0000313" key="3">
    <source>
        <dbReference type="Proteomes" id="UP000184096"/>
    </source>
</evidence>
<dbReference type="Proteomes" id="UP000184096">
    <property type="component" value="Chromosome I"/>
</dbReference>
<name>A0A1M7UCX1_9BRAD</name>
<keyword evidence="1" id="KW-0472">Membrane</keyword>
<proteinExistence type="predicted"/>
<evidence type="ECO:0000256" key="1">
    <source>
        <dbReference type="SAM" id="Phobius"/>
    </source>
</evidence>
<gene>
    <name evidence="2" type="ORF">SAMN05444170_4508</name>
</gene>
<dbReference type="SUPFAM" id="SSF53474">
    <property type="entry name" value="alpha/beta-Hydrolases"/>
    <property type="match status" value="1"/>
</dbReference>